<evidence type="ECO:0000256" key="2">
    <source>
        <dbReference type="SAM" id="MobiDB-lite"/>
    </source>
</evidence>
<feature type="region of interest" description="Disordered" evidence="2">
    <location>
        <begin position="275"/>
        <end position="295"/>
    </location>
</feature>
<evidence type="ECO:0000313" key="3">
    <source>
        <dbReference type="EMBL" id="CTR05798.1"/>
    </source>
</evidence>
<evidence type="ECO:0000256" key="1">
    <source>
        <dbReference type="SAM" id="Coils"/>
    </source>
</evidence>
<feature type="compositionally biased region" description="Gly residues" evidence="2">
    <location>
        <begin position="389"/>
        <end position="399"/>
    </location>
</feature>
<organism evidence="3 4">
    <name type="scientific">Rhodotorula toruloides</name>
    <name type="common">Yeast</name>
    <name type="synonym">Rhodosporidium toruloides</name>
    <dbReference type="NCBI Taxonomy" id="5286"/>
    <lineage>
        <taxon>Eukaryota</taxon>
        <taxon>Fungi</taxon>
        <taxon>Dikarya</taxon>
        <taxon>Basidiomycota</taxon>
        <taxon>Pucciniomycotina</taxon>
        <taxon>Microbotryomycetes</taxon>
        <taxon>Sporidiobolales</taxon>
        <taxon>Sporidiobolaceae</taxon>
        <taxon>Rhodotorula</taxon>
    </lineage>
</organism>
<feature type="region of interest" description="Disordered" evidence="2">
    <location>
        <begin position="1"/>
        <end position="106"/>
    </location>
</feature>
<feature type="compositionally biased region" description="Basic and acidic residues" evidence="2">
    <location>
        <begin position="62"/>
        <end position="77"/>
    </location>
</feature>
<gene>
    <name evidence="3" type="primary">FGENESH: predicted gene_3.110</name>
    <name evidence="3" type="ORF">BN2166_0016590</name>
</gene>
<proteinExistence type="predicted"/>
<feature type="compositionally biased region" description="Acidic residues" evidence="2">
    <location>
        <begin position="89"/>
        <end position="98"/>
    </location>
</feature>
<accession>A0A0K3CAB9</accession>
<dbReference type="Proteomes" id="UP000199069">
    <property type="component" value="Unassembled WGS sequence"/>
</dbReference>
<feature type="compositionally biased region" description="Basic residues" evidence="2">
    <location>
        <begin position="330"/>
        <end position="339"/>
    </location>
</feature>
<dbReference type="Pfam" id="PF13094">
    <property type="entry name" value="CENP-Q"/>
    <property type="match status" value="1"/>
</dbReference>
<feature type="compositionally biased region" description="Basic residues" evidence="2">
    <location>
        <begin position="400"/>
        <end position="411"/>
    </location>
</feature>
<name>A0A0K3CAB9_RHOTO</name>
<dbReference type="AlphaFoldDB" id="A0A0K3CAB9"/>
<dbReference type="InterPro" id="IPR025212">
    <property type="entry name" value="CAD_CENP-Q"/>
</dbReference>
<keyword evidence="1" id="KW-0175">Coiled coil</keyword>
<protein>
    <submittedName>
        <fullName evidence="3">Uncharacterized protein</fullName>
    </submittedName>
</protein>
<keyword evidence="4" id="KW-1185">Reference proteome</keyword>
<evidence type="ECO:0000313" key="4">
    <source>
        <dbReference type="Proteomes" id="UP000199069"/>
    </source>
</evidence>
<feature type="compositionally biased region" description="Low complexity" evidence="2">
    <location>
        <begin position="275"/>
        <end position="294"/>
    </location>
</feature>
<feature type="coiled-coil region" evidence="1">
    <location>
        <begin position="225"/>
        <end position="252"/>
    </location>
</feature>
<reference evidence="3 4" key="1">
    <citation type="submission" date="2015-07" db="EMBL/GenBank/DDBJ databases">
        <authorList>
            <person name="Cajimat M.N.B."/>
            <person name="Milazzo M.L."/>
            <person name="Fulhorst C.F."/>
        </authorList>
    </citation>
    <scope>NUCLEOTIDE SEQUENCE [LARGE SCALE GENOMIC DNA]</scope>
    <source>
        <strain evidence="3">Single colony</strain>
    </source>
</reference>
<feature type="region of interest" description="Disordered" evidence="2">
    <location>
        <begin position="318"/>
        <end position="411"/>
    </location>
</feature>
<sequence length="411" mass="44497">MASEQGTTRRRSSLLAFKGPAQPKRERKKTVLIDPIVPRRASLESKGAQKGVKRRRSSGASDGDKVDVKRVAKEKRDKGKKRARKERDEEQDEEDSFDADTPSVRSYTRTVPRAVLATRWTTLSCSAREDLRYEVEQAGRSTLDALGSHSSSSAQNLKALFSSFADDLDILLSTLPVPPLPSVVASSSKNGKGKQVVLGAKLEEGEMERKISLLETALGADQADVEALSSRVDDEKRLLKREEKLLEQFIEATTEARDGRKEDLERKSAHPLVSSLLSTRPSASTSSSASLLVPGLTPSSLFTSAPKLSSAWFAEPLSTRNTSGSEARRAKGKGRKRIKTSLEAVEARQSDDEDGEEADGAGAAAKPATMSVVERVEEALRRLGRAAEVGGGGAEGSGGRKVKKRRKVSEE</sequence>
<dbReference type="EMBL" id="CWKI01000003">
    <property type="protein sequence ID" value="CTR05798.1"/>
    <property type="molecule type" value="Genomic_DNA"/>
</dbReference>